<accession>A0ABM7PCD6</accession>
<dbReference type="Proteomes" id="UP001320148">
    <property type="component" value="Chromosome"/>
</dbReference>
<feature type="domain" description="Nitroreductase" evidence="2">
    <location>
        <begin position="69"/>
        <end position="232"/>
    </location>
</feature>
<sequence>MKSEAVFSYHERTKHRPERSAPAPETMDWANQPEPFRFYRGAEVTRFDPEPDACGLSALELFAGPPPSPAPVTTENLGRLLRYSLGLAAWKSYQGATWALRVNPSSGNLHPLEAYVLMPEKKGFSVSHYSPFLHGLEALHTLDGENTHDTVQGVPLILTAIHWREAWKYGERAFRYTHLDMGHALSCLTFAARMLGWSVQIMDGIGSDTLTRLLNLDQVSWPGWEEEKPICLLWIGPKPPESGLTARLEASVPSPCCTSPNALSANHRTWDAIDTVDEATEFPSHWAFAGLPPAPMAPRPPLVSAPEWPSGKATAESLLLKRRSAQGYIKETSRISLSHFKGILKSLMPGNPPFALLRQPSAIDLLFYVHNVEGLPSGLYLLVRTQKKARLMADLQRPFLWEEAVDDVPFYFLEPGDMRRLARLVSCNQEIAGDGAFALSMLADFEMTIQNTHYQYPLLHWEAGMIGQSLYLAAEMAGLAGTGIGCFFDDLIHEHIGLEFKAHQVLYNFTVGVPVRDARITTLPAYAHVDKL</sequence>
<dbReference type="RefSeq" id="WP_236891173.1">
    <property type="nucleotide sequence ID" value="NZ_AP024488.1"/>
</dbReference>
<dbReference type="SUPFAM" id="SSF55469">
    <property type="entry name" value="FMN-dependent nitroreductase-like"/>
    <property type="match status" value="2"/>
</dbReference>
<evidence type="ECO:0000313" key="3">
    <source>
        <dbReference type="EMBL" id="BCS94872.1"/>
    </source>
</evidence>
<protein>
    <recommendedName>
        <fullName evidence="2">Nitroreductase domain-containing protein</fullName>
    </recommendedName>
</protein>
<dbReference type="PANTHER" id="PTHR42741">
    <property type="entry name" value="NITROREDUCTASE FAMILY PROTEIN"/>
    <property type="match status" value="1"/>
</dbReference>
<gene>
    <name evidence="3" type="ORF">DSLASN_05040</name>
</gene>
<feature type="domain" description="Nitroreductase" evidence="2">
    <location>
        <begin position="424"/>
        <end position="512"/>
    </location>
</feature>
<dbReference type="InterPro" id="IPR000415">
    <property type="entry name" value="Nitroreductase-like"/>
</dbReference>
<name>A0ABM7PCD6_9BACT</name>
<dbReference type="InterPro" id="IPR029479">
    <property type="entry name" value="Nitroreductase"/>
</dbReference>
<dbReference type="EMBL" id="AP024488">
    <property type="protein sequence ID" value="BCS94872.1"/>
    <property type="molecule type" value="Genomic_DNA"/>
</dbReference>
<dbReference type="CDD" id="cd02142">
    <property type="entry name" value="McbC_SagB-like_oxidoreductase"/>
    <property type="match status" value="2"/>
</dbReference>
<evidence type="ECO:0000313" key="4">
    <source>
        <dbReference type="Proteomes" id="UP001320148"/>
    </source>
</evidence>
<evidence type="ECO:0000256" key="1">
    <source>
        <dbReference type="SAM" id="MobiDB-lite"/>
    </source>
</evidence>
<dbReference type="PANTHER" id="PTHR42741:SF3">
    <property type="entry name" value="NITROREDUCTASE FAMILY PROTEIN"/>
    <property type="match status" value="1"/>
</dbReference>
<organism evidence="3 4">
    <name type="scientific">Desulfoluna limicola</name>
    <dbReference type="NCBI Taxonomy" id="2810562"/>
    <lineage>
        <taxon>Bacteria</taxon>
        <taxon>Pseudomonadati</taxon>
        <taxon>Thermodesulfobacteriota</taxon>
        <taxon>Desulfobacteria</taxon>
        <taxon>Desulfobacterales</taxon>
        <taxon>Desulfolunaceae</taxon>
        <taxon>Desulfoluna</taxon>
    </lineage>
</organism>
<keyword evidence="4" id="KW-1185">Reference proteome</keyword>
<dbReference type="Gene3D" id="3.40.109.10">
    <property type="entry name" value="NADH Oxidase"/>
    <property type="match status" value="2"/>
</dbReference>
<feature type="region of interest" description="Disordered" evidence="1">
    <location>
        <begin position="1"/>
        <end position="27"/>
    </location>
</feature>
<dbReference type="Pfam" id="PF00881">
    <property type="entry name" value="Nitroreductase"/>
    <property type="match status" value="2"/>
</dbReference>
<proteinExistence type="predicted"/>
<reference evidence="3 4" key="1">
    <citation type="submission" date="2021-02" db="EMBL/GenBank/DDBJ databases">
        <title>Complete genome of Desulfoluna sp. strain ASN36.</title>
        <authorList>
            <person name="Takahashi A."/>
            <person name="Kojima H."/>
            <person name="Fukui M."/>
        </authorList>
    </citation>
    <scope>NUCLEOTIDE SEQUENCE [LARGE SCALE GENOMIC DNA]</scope>
    <source>
        <strain evidence="3 4">ASN36</strain>
    </source>
</reference>
<evidence type="ECO:0000259" key="2">
    <source>
        <dbReference type="Pfam" id="PF00881"/>
    </source>
</evidence>